<dbReference type="PANTHER" id="PTHR11662:SF399">
    <property type="entry name" value="FI19708P1-RELATED"/>
    <property type="match status" value="1"/>
</dbReference>
<evidence type="ECO:0000256" key="4">
    <source>
        <dbReference type="ARBA" id="ARBA00023136"/>
    </source>
</evidence>
<dbReference type="Proteomes" id="UP001519460">
    <property type="component" value="Unassembled WGS sequence"/>
</dbReference>
<gene>
    <name evidence="6" type="ORF">BaRGS_00021282</name>
</gene>
<dbReference type="AlphaFoldDB" id="A0ABD0KK15"/>
<comment type="caution">
    <text evidence="6">The sequence shown here is derived from an EMBL/GenBank/DDBJ whole genome shotgun (WGS) entry which is preliminary data.</text>
</comment>
<dbReference type="SUPFAM" id="SSF103473">
    <property type="entry name" value="MFS general substrate transporter"/>
    <property type="match status" value="1"/>
</dbReference>
<keyword evidence="2 5" id="KW-0812">Transmembrane</keyword>
<dbReference type="PANTHER" id="PTHR11662">
    <property type="entry name" value="SOLUTE CARRIER FAMILY 17"/>
    <property type="match status" value="1"/>
</dbReference>
<feature type="transmembrane region" description="Helical" evidence="5">
    <location>
        <begin position="86"/>
        <end position="108"/>
    </location>
</feature>
<feature type="transmembrane region" description="Helical" evidence="5">
    <location>
        <begin position="19"/>
        <end position="44"/>
    </location>
</feature>
<keyword evidence="3 5" id="KW-1133">Transmembrane helix</keyword>
<protein>
    <recommendedName>
        <fullName evidence="8">Major facilitator superfamily (MFS) profile domain-containing protein</fullName>
    </recommendedName>
</protein>
<evidence type="ECO:0000313" key="6">
    <source>
        <dbReference type="EMBL" id="KAK7487441.1"/>
    </source>
</evidence>
<keyword evidence="7" id="KW-1185">Reference proteome</keyword>
<feature type="non-terminal residue" evidence="6">
    <location>
        <position position="1"/>
    </location>
</feature>
<dbReference type="EMBL" id="JACVVK020000164">
    <property type="protein sequence ID" value="KAK7487441.1"/>
    <property type="molecule type" value="Genomic_DNA"/>
</dbReference>
<evidence type="ECO:0000256" key="2">
    <source>
        <dbReference type="ARBA" id="ARBA00022692"/>
    </source>
</evidence>
<name>A0ABD0KK15_9CAEN</name>
<evidence type="ECO:0000256" key="5">
    <source>
        <dbReference type="SAM" id="Phobius"/>
    </source>
</evidence>
<keyword evidence="4 5" id="KW-0472">Membrane</keyword>
<organism evidence="6 7">
    <name type="scientific">Batillaria attramentaria</name>
    <dbReference type="NCBI Taxonomy" id="370345"/>
    <lineage>
        <taxon>Eukaryota</taxon>
        <taxon>Metazoa</taxon>
        <taxon>Spiralia</taxon>
        <taxon>Lophotrochozoa</taxon>
        <taxon>Mollusca</taxon>
        <taxon>Gastropoda</taxon>
        <taxon>Caenogastropoda</taxon>
        <taxon>Sorbeoconcha</taxon>
        <taxon>Cerithioidea</taxon>
        <taxon>Batillariidae</taxon>
        <taxon>Batillaria</taxon>
    </lineage>
</organism>
<evidence type="ECO:0008006" key="8">
    <source>
        <dbReference type="Google" id="ProtNLM"/>
    </source>
</evidence>
<dbReference type="InterPro" id="IPR036259">
    <property type="entry name" value="MFS_trans_sf"/>
</dbReference>
<feature type="transmembrane region" description="Helical" evidence="5">
    <location>
        <begin position="51"/>
        <end position="74"/>
    </location>
</feature>
<accession>A0ABD0KK15</accession>
<evidence type="ECO:0000256" key="1">
    <source>
        <dbReference type="ARBA" id="ARBA00004141"/>
    </source>
</evidence>
<evidence type="ECO:0000313" key="7">
    <source>
        <dbReference type="Proteomes" id="UP001519460"/>
    </source>
</evidence>
<comment type="subcellular location">
    <subcellularLocation>
        <location evidence="1">Membrane</location>
        <topology evidence="1">Multi-pass membrane protein</topology>
    </subcellularLocation>
</comment>
<dbReference type="InterPro" id="IPR050382">
    <property type="entry name" value="MFS_Na/Anion_cotransporter"/>
</dbReference>
<reference evidence="6 7" key="1">
    <citation type="journal article" date="2023" name="Sci. Data">
        <title>Genome assembly of the Korean intertidal mud-creeper Batillaria attramentaria.</title>
        <authorList>
            <person name="Patra A.K."/>
            <person name="Ho P.T."/>
            <person name="Jun S."/>
            <person name="Lee S.J."/>
            <person name="Kim Y."/>
            <person name="Won Y.J."/>
        </authorList>
    </citation>
    <scope>NUCLEOTIDE SEQUENCE [LARGE SCALE GENOMIC DNA]</scope>
    <source>
        <strain evidence="6">Wonlab-2016</strain>
    </source>
</reference>
<evidence type="ECO:0000256" key="3">
    <source>
        <dbReference type="ARBA" id="ARBA00022989"/>
    </source>
</evidence>
<dbReference type="GO" id="GO:0016020">
    <property type="term" value="C:membrane"/>
    <property type="evidence" value="ECO:0007669"/>
    <property type="project" value="UniProtKB-SubCell"/>
</dbReference>
<sequence>YIIPAACLLGMSYLDCTQVAGVMVLLILAVGFTGFAFSAFLVNFFDIGGRFAVSIQSVSTTVGCIPGIVTPYLVAEVTKDKTREQWQIVFFITCGIFVFGTLVFCIFAKTNVQKWAVPDSDSHAQRREKLMTVDDVSSTTCDDVDNNS</sequence>
<proteinExistence type="predicted"/>